<organism evidence="2">
    <name type="scientific">freshwater metagenome</name>
    <dbReference type="NCBI Taxonomy" id="449393"/>
    <lineage>
        <taxon>unclassified sequences</taxon>
        <taxon>metagenomes</taxon>
        <taxon>ecological metagenomes</taxon>
    </lineage>
</organism>
<accession>A0A6J7DAB6</accession>
<feature type="domain" description="SnoaL-like" evidence="1">
    <location>
        <begin position="13"/>
        <end position="134"/>
    </location>
</feature>
<dbReference type="AlphaFoldDB" id="A0A6J7DAB6"/>
<evidence type="ECO:0000259" key="1">
    <source>
        <dbReference type="Pfam" id="PF13577"/>
    </source>
</evidence>
<protein>
    <submittedName>
        <fullName evidence="2">Unannotated protein</fullName>
    </submittedName>
</protein>
<dbReference type="InterPro" id="IPR032710">
    <property type="entry name" value="NTF2-like_dom_sf"/>
</dbReference>
<sequence length="152" mass="17061">MSEHLSVEERLARIEGKQAIRELMASYAYGCDNQDRERFLSIWAQDAHWNLGEAFGAADGRDAIEKVLESIWVASPETRHWITDITVDFTAAGRAAGDAHTICYIRNAAGDELFCACDYANEYVEQDGGWAISKCLLTVHWWKTLPFSDLGS</sequence>
<dbReference type="SUPFAM" id="SSF54427">
    <property type="entry name" value="NTF2-like"/>
    <property type="match status" value="1"/>
</dbReference>
<dbReference type="Pfam" id="PF13577">
    <property type="entry name" value="SnoaL_4"/>
    <property type="match status" value="1"/>
</dbReference>
<dbReference type="Gene3D" id="3.10.450.50">
    <property type="match status" value="1"/>
</dbReference>
<name>A0A6J7DAB6_9ZZZZ</name>
<evidence type="ECO:0000313" key="2">
    <source>
        <dbReference type="EMBL" id="CAB4866570.1"/>
    </source>
</evidence>
<proteinExistence type="predicted"/>
<dbReference type="InterPro" id="IPR037401">
    <property type="entry name" value="SnoaL-like"/>
</dbReference>
<gene>
    <name evidence="2" type="ORF">UFOPK3423_00513</name>
</gene>
<reference evidence="2" key="1">
    <citation type="submission" date="2020-05" db="EMBL/GenBank/DDBJ databases">
        <authorList>
            <person name="Chiriac C."/>
            <person name="Salcher M."/>
            <person name="Ghai R."/>
            <person name="Kavagutti S V."/>
        </authorList>
    </citation>
    <scope>NUCLEOTIDE SEQUENCE</scope>
</reference>
<dbReference type="EMBL" id="CAFBLQ010000040">
    <property type="protein sequence ID" value="CAB4866570.1"/>
    <property type="molecule type" value="Genomic_DNA"/>
</dbReference>
<dbReference type="CDD" id="cd00531">
    <property type="entry name" value="NTF2_like"/>
    <property type="match status" value="1"/>
</dbReference>